<dbReference type="SUPFAM" id="SSF161098">
    <property type="entry name" value="MetI-like"/>
    <property type="match status" value="1"/>
</dbReference>
<evidence type="ECO:0000256" key="2">
    <source>
        <dbReference type="ARBA" id="ARBA00022448"/>
    </source>
</evidence>
<comment type="caution">
    <text evidence="10">The sequence shown here is derived from an EMBL/GenBank/DDBJ whole genome shotgun (WGS) entry which is preliminary data.</text>
</comment>
<organism evidence="10 11">
    <name type="scientific">Curtobacterium flaccumfaciens pv. flaccumfaciens</name>
    <dbReference type="NCBI Taxonomy" id="138532"/>
    <lineage>
        <taxon>Bacteria</taxon>
        <taxon>Bacillati</taxon>
        <taxon>Actinomycetota</taxon>
        <taxon>Actinomycetes</taxon>
        <taxon>Micrococcales</taxon>
        <taxon>Microbacteriaceae</taxon>
        <taxon>Curtobacterium</taxon>
    </lineage>
</organism>
<reference evidence="10" key="1">
    <citation type="submission" date="2021-05" db="EMBL/GenBank/DDBJ databases">
        <title>Whole genome sequence of Curtobacterium flaccumfaciens pv. flaccumfaciens strain CFBP 3417.</title>
        <authorList>
            <person name="Osdaghi E."/>
            <person name="Taghouti G."/>
            <person name="Portier P."/>
            <person name="Fazliarab A."/>
            <person name="Taghavi S.M."/>
            <person name="Briand M."/>
            <person name="Le-Saux M."/>
            <person name="Jacques M.-A."/>
        </authorList>
    </citation>
    <scope>NUCLEOTIDE SEQUENCE</scope>
    <source>
        <strain evidence="10">CFBP 3417</strain>
    </source>
</reference>
<feature type="transmembrane region" description="Helical" evidence="7">
    <location>
        <begin position="290"/>
        <end position="314"/>
    </location>
</feature>
<feature type="transmembrane region" description="Helical" evidence="7">
    <location>
        <begin position="234"/>
        <end position="256"/>
    </location>
</feature>
<dbReference type="EMBL" id="JAHEWX010000007">
    <property type="protein sequence ID" value="MBT1541643.1"/>
    <property type="molecule type" value="Genomic_DNA"/>
</dbReference>
<keyword evidence="4 7" id="KW-0812">Transmembrane</keyword>
<dbReference type="InterPro" id="IPR051393">
    <property type="entry name" value="ABC_transporter_permease"/>
</dbReference>
<dbReference type="PANTHER" id="PTHR30193">
    <property type="entry name" value="ABC TRANSPORTER PERMEASE PROTEIN"/>
    <property type="match status" value="1"/>
</dbReference>
<evidence type="ECO:0000256" key="3">
    <source>
        <dbReference type="ARBA" id="ARBA00022475"/>
    </source>
</evidence>
<feature type="transmembrane region" description="Helical" evidence="7">
    <location>
        <begin position="185"/>
        <end position="213"/>
    </location>
</feature>
<accession>A0A9Q2ZP26</accession>
<name>A0A9Q2ZP26_9MICO</name>
<keyword evidence="6 7" id="KW-0472">Membrane</keyword>
<keyword evidence="5 7" id="KW-1133">Transmembrane helix</keyword>
<evidence type="ECO:0000313" key="10">
    <source>
        <dbReference type="EMBL" id="MBT1541643.1"/>
    </source>
</evidence>
<evidence type="ECO:0000256" key="1">
    <source>
        <dbReference type="ARBA" id="ARBA00004651"/>
    </source>
</evidence>
<evidence type="ECO:0000256" key="4">
    <source>
        <dbReference type="ARBA" id="ARBA00022692"/>
    </source>
</evidence>
<evidence type="ECO:0000256" key="5">
    <source>
        <dbReference type="ARBA" id="ARBA00022989"/>
    </source>
</evidence>
<dbReference type="InterPro" id="IPR035906">
    <property type="entry name" value="MetI-like_sf"/>
</dbReference>
<dbReference type="Gene3D" id="1.10.3720.10">
    <property type="entry name" value="MetI-like"/>
    <property type="match status" value="1"/>
</dbReference>
<evidence type="ECO:0000256" key="7">
    <source>
        <dbReference type="RuleBase" id="RU363032"/>
    </source>
</evidence>
<dbReference type="CDD" id="cd06261">
    <property type="entry name" value="TM_PBP2"/>
    <property type="match status" value="1"/>
</dbReference>
<dbReference type="Pfam" id="PF00528">
    <property type="entry name" value="BPD_transp_1"/>
    <property type="match status" value="1"/>
</dbReference>
<gene>
    <name evidence="10" type="ORF">KK103_07725</name>
</gene>
<feature type="domain" description="ABC transmembrane type-1" evidence="9">
    <location>
        <begin position="101"/>
        <end position="311"/>
    </location>
</feature>
<comment type="subcellular location">
    <subcellularLocation>
        <location evidence="1 7">Cell membrane</location>
        <topology evidence="1 7">Multi-pass membrane protein</topology>
    </subcellularLocation>
</comment>
<dbReference type="InterPro" id="IPR000515">
    <property type="entry name" value="MetI-like"/>
</dbReference>
<dbReference type="AlphaFoldDB" id="A0A9Q2ZP26"/>
<feature type="transmembrane region" description="Helical" evidence="7">
    <location>
        <begin position="139"/>
        <end position="159"/>
    </location>
</feature>
<dbReference type="RefSeq" id="WP_214562752.1">
    <property type="nucleotide sequence ID" value="NZ_JAHEWX010000007.1"/>
</dbReference>
<comment type="similarity">
    <text evidence="7">Belongs to the binding-protein-dependent transport system permease family.</text>
</comment>
<feature type="transmembrane region" description="Helical" evidence="7">
    <location>
        <begin position="44"/>
        <end position="71"/>
    </location>
</feature>
<dbReference type="PROSITE" id="PS50928">
    <property type="entry name" value="ABC_TM1"/>
    <property type="match status" value="1"/>
</dbReference>
<evidence type="ECO:0000313" key="11">
    <source>
        <dbReference type="Proteomes" id="UP000709437"/>
    </source>
</evidence>
<keyword evidence="2 7" id="KW-0813">Transport</keyword>
<protein>
    <submittedName>
        <fullName evidence="10">Sugar ABC transporter permease</fullName>
    </submittedName>
</protein>
<feature type="transmembrane region" description="Helical" evidence="7">
    <location>
        <begin position="101"/>
        <end position="127"/>
    </location>
</feature>
<evidence type="ECO:0000256" key="8">
    <source>
        <dbReference type="SAM" id="MobiDB-lite"/>
    </source>
</evidence>
<proteinExistence type="inferred from homology"/>
<keyword evidence="3" id="KW-1003">Cell membrane</keyword>
<sequence>MTMQTPLSRDTDPARSGPATDAARTHRRVGSRGVGSLSRTEGMYYLFLVPALVLFTAFVVAPACVGVFYSFTDYLGFGQWDFIGVENYKALVSDPAILASYGFTLGFAAVTVVVTQVVALTLAIALAKKIRFAAGLRSVFVIPMVISGIIVAYVFNFLFSNTVPALATSVGFGPLEQSILGDPNLAWLAIVIVSAWQTVPGALLIYTAGLTSIPEELYEASALDGATGWKQLRAITLPLLGGFIVINTVLGVKGYLGAYDVIVGLTNGGPGSATSSVAMTIFGGFTGGDYAYQMANATVFFIITVLISVLQLAATRGRNLRLA</sequence>
<dbReference type="GO" id="GO:0005886">
    <property type="term" value="C:plasma membrane"/>
    <property type="evidence" value="ECO:0007669"/>
    <property type="project" value="UniProtKB-SubCell"/>
</dbReference>
<dbReference type="GO" id="GO:0055085">
    <property type="term" value="P:transmembrane transport"/>
    <property type="evidence" value="ECO:0007669"/>
    <property type="project" value="InterPro"/>
</dbReference>
<evidence type="ECO:0000259" key="9">
    <source>
        <dbReference type="PROSITE" id="PS50928"/>
    </source>
</evidence>
<evidence type="ECO:0000256" key="6">
    <source>
        <dbReference type="ARBA" id="ARBA00023136"/>
    </source>
</evidence>
<dbReference type="PANTHER" id="PTHR30193:SF37">
    <property type="entry name" value="INNER MEMBRANE ABC TRANSPORTER PERMEASE PROTEIN YCJO"/>
    <property type="match status" value="1"/>
</dbReference>
<feature type="region of interest" description="Disordered" evidence="8">
    <location>
        <begin position="1"/>
        <end position="28"/>
    </location>
</feature>
<dbReference type="Proteomes" id="UP000709437">
    <property type="component" value="Unassembled WGS sequence"/>
</dbReference>